<dbReference type="FunFam" id="3.40.120.10:FF:000054">
    <property type="entry name" value="Phosphoacetylglucosamine mutase"/>
    <property type="match status" value="1"/>
</dbReference>
<dbReference type="STRING" id="429701.A0A2G9GGI2"/>
<dbReference type="OrthoDB" id="1928at2759"/>
<evidence type="ECO:0000256" key="2">
    <source>
        <dbReference type="ARBA" id="ARBA00001946"/>
    </source>
</evidence>
<evidence type="ECO:0000259" key="13">
    <source>
        <dbReference type="Pfam" id="PF00408"/>
    </source>
</evidence>
<dbReference type="PANTHER" id="PTHR45955">
    <property type="entry name" value="PHOSPHOACETYLGLUCOSAMINE MUTASE"/>
    <property type="match status" value="1"/>
</dbReference>
<evidence type="ECO:0000259" key="16">
    <source>
        <dbReference type="Pfam" id="PF21405"/>
    </source>
</evidence>
<organism evidence="17 18">
    <name type="scientific">Handroanthus impetiginosus</name>
    <dbReference type="NCBI Taxonomy" id="429701"/>
    <lineage>
        <taxon>Eukaryota</taxon>
        <taxon>Viridiplantae</taxon>
        <taxon>Streptophyta</taxon>
        <taxon>Embryophyta</taxon>
        <taxon>Tracheophyta</taxon>
        <taxon>Spermatophyta</taxon>
        <taxon>Magnoliopsida</taxon>
        <taxon>eudicotyledons</taxon>
        <taxon>Gunneridae</taxon>
        <taxon>Pentapetalae</taxon>
        <taxon>asterids</taxon>
        <taxon>lamiids</taxon>
        <taxon>Lamiales</taxon>
        <taxon>Bignoniaceae</taxon>
        <taxon>Crescentiina</taxon>
        <taxon>Tabebuia alliance</taxon>
        <taxon>Handroanthus</taxon>
    </lineage>
</organism>
<keyword evidence="9 17" id="KW-0413">Isomerase</keyword>
<dbReference type="InterPro" id="IPR016657">
    <property type="entry name" value="PAGM"/>
</dbReference>
<dbReference type="InterPro" id="IPR016055">
    <property type="entry name" value="A-D-PHexomutase_a/b/a-I/II/III"/>
</dbReference>
<dbReference type="GO" id="GO:0004610">
    <property type="term" value="F:phosphoacetylglucosamine mutase activity"/>
    <property type="evidence" value="ECO:0007669"/>
    <property type="project" value="UniProtKB-EC"/>
</dbReference>
<feature type="domain" description="Phosphoacetylglucosamine mutase AMG1" evidence="15">
    <location>
        <begin position="220"/>
        <end position="372"/>
    </location>
</feature>
<dbReference type="Gene3D" id="3.40.120.10">
    <property type="entry name" value="Alpha-D-Glucose-1,6-Bisphosphate, subunit A, domain 3"/>
    <property type="match status" value="3"/>
</dbReference>
<dbReference type="InterPro" id="IPR005844">
    <property type="entry name" value="A-D-PHexomutase_a/b/a-I"/>
</dbReference>
<evidence type="ECO:0000259" key="14">
    <source>
        <dbReference type="Pfam" id="PF02878"/>
    </source>
</evidence>
<dbReference type="Pfam" id="PF00408">
    <property type="entry name" value="PGM_PMM_IV"/>
    <property type="match status" value="1"/>
</dbReference>
<dbReference type="PANTHER" id="PTHR45955:SF1">
    <property type="entry name" value="PHOSPHOACETYLGLUCOSAMINE MUTASE"/>
    <property type="match status" value="1"/>
</dbReference>
<dbReference type="Pfam" id="PF02878">
    <property type="entry name" value="PGM_PMM_I"/>
    <property type="match status" value="1"/>
</dbReference>
<evidence type="ECO:0000313" key="17">
    <source>
        <dbReference type="EMBL" id="PIN04305.1"/>
    </source>
</evidence>
<dbReference type="EC" id="5.4.2.3" evidence="5"/>
<keyword evidence="6" id="KW-0597">Phosphoprotein</keyword>
<evidence type="ECO:0000256" key="1">
    <source>
        <dbReference type="ARBA" id="ARBA00000558"/>
    </source>
</evidence>
<comment type="cofactor">
    <cofactor evidence="2">
        <name>Mg(2+)</name>
        <dbReference type="ChEBI" id="CHEBI:18420"/>
    </cofactor>
</comment>
<dbReference type="Pfam" id="PF21405">
    <property type="entry name" value="AMG1_II"/>
    <property type="match status" value="1"/>
</dbReference>
<evidence type="ECO:0000256" key="8">
    <source>
        <dbReference type="ARBA" id="ARBA00022842"/>
    </source>
</evidence>
<dbReference type="Proteomes" id="UP000231279">
    <property type="component" value="Unassembled WGS sequence"/>
</dbReference>
<evidence type="ECO:0000256" key="3">
    <source>
        <dbReference type="ARBA" id="ARBA00004865"/>
    </source>
</evidence>
<evidence type="ECO:0000256" key="12">
    <source>
        <dbReference type="ARBA" id="ARBA00070218"/>
    </source>
</evidence>
<evidence type="ECO:0000259" key="15">
    <source>
        <dbReference type="Pfam" id="PF21404"/>
    </source>
</evidence>
<dbReference type="FunFam" id="3.30.310.50:FF:000003">
    <property type="entry name" value="Phosphoacetylglucosamine mutase"/>
    <property type="match status" value="1"/>
</dbReference>
<dbReference type="CDD" id="cd03086">
    <property type="entry name" value="PGM3"/>
    <property type="match status" value="1"/>
</dbReference>
<dbReference type="InterPro" id="IPR049023">
    <property type="entry name" value="AMG1_II"/>
</dbReference>
<protein>
    <recommendedName>
        <fullName evidence="12">Phosphoacetylglucosamine mutase</fullName>
        <ecNumber evidence="5">5.4.2.3</ecNumber>
    </recommendedName>
    <alternativeName>
        <fullName evidence="11">Acetylglucosamine phosphomutase</fullName>
    </alternativeName>
    <alternativeName>
        <fullName evidence="10">N-acetylglucosamine-phosphate mutase</fullName>
    </alternativeName>
</protein>
<evidence type="ECO:0000256" key="7">
    <source>
        <dbReference type="ARBA" id="ARBA00022723"/>
    </source>
</evidence>
<evidence type="ECO:0000256" key="10">
    <source>
        <dbReference type="ARBA" id="ARBA00031926"/>
    </source>
</evidence>
<gene>
    <name evidence="17" type="ORF">CDL12_23159</name>
</gene>
<dbReference type="UniPathway" id="UPA00113">
    <property type="reaction ID" value="UER00530"/>
</dbReference>
<evidence type="ECO:0000256" key="9">
    <source>
        <dbReference type="ARBA" id="ARBA00023235"/>
    </source>
</evidence>
<evidence type="ECO:0000256" key="6">
    <source>
        <dbReference type="ARBA" id="ARBA00022553"/>
    </source>
</evidence>
<dbReference type="InterPro" id="IPR036900">
    <property type="entry name" value="A-D-PHexomutase_C_sf"/>
</dbReference>
<evidence type="ECO:0000256" key="4">
    <source>
        <dbReference type="ARBA" id="ARBA00010231"/>
    </source>
</evidence>
<keyword evidence="18" id="KW-1185">Reference proteome</keyword>
<comment type="similarity">
    <text evidence="4">Belongs to the phosphohexose mutase family.</text>
</comment>
<dbReference type="InterPro" id="IPR049022">
    <property type="entry name" value="AMG1_III"/>
</dbReference>
<sequence>MLTQSWEPFANALANASDPHSLVQLLDDFVKKENIRLDGAPAAEVLLGRDTRPSGMSLVEAAKQGITSITGATATDMGVVTTPQLHWMVRAKNKGLEASEYNYYDQLLTSFRCLLDLIPQGTSRNNVNDKLIVDGADGVGGEKLEKLKPRLSYLTIDVRNCGDGVLNEGVGADYVQKEKVFPRGFGPADAGIRCASLDGDADRLVYFSVLSNSNKIDLVDGDKILSLFALFLKEQLDILSGSEDGKENIPYQVSRGVVQTAYANGASTDYLKRLGLEVVLTPTGVKYLHEKAAEYDIGIYFEANGHGTILFSDTFISWLENRTNELSSTSKGSDQHKAALRLLAVSKLINQAVGDALSGLFLVEGILQHMGWSIQKWSELYQDLPSRQLKVKVADRTAIITANAETVVVSPVGIQEAIDAETAKYPQGRCFIRPSGTEDVVRVYAEASTQEAADNLAHSVVKLVDKYLGSSSS</sequence>
<feature type="domain" description="Phosphoacetylglucosamine mutase AMG1" evidence="16">
    <location>
        <begin position="98"/>
        <end position="205"/>
    </location>
</feature>
<dbReference type="SUPFAM" id="SSF53738">
    <property type="entry name" value="Phosphoglucomutase, first 3 domains"/>
    <property type="match status" value="2"/>
</dbReference>
<dbReference type="SUPFAM" id="SSF55957">
    <property type="entry name" value="Phosphoglucomutase, C-terminal domain"/>
    <property type="match status" value="1"/>
</dbReference>
<dbReference type="GO" id="GO:0006048">
    <property type="term" value="P:UDP-N-acetylglucosamine biosynthetic process"/>
    <property type="evidence" value="ECO:0007669"/>
    <property type="project" value="UniProtKB-UniPathway"/>
</dbReference>
<dbReference type="GO" id="GO:0005975">
    <property type="term" value="P:carbohydrate metabolic process"/>
    <property type="evidence" value="ECO:0007669"/>
    <property type="project" value="InterPro"/>
</dbReference>
<proteinExistence type="inferred from homology"/>
<dbReference type="EMBL" id="NKXS01005206">
    <property type="protein sequence ID" value="PIN04305.1"/>
    <property type="molecule type" value="Genomic_DNA"/>
</dbReference>
<name>A0A2G9GGI2_9LAMI</name>
<reference evidence="18" key="1">
    <citation type="journal article" date="2018" name="Gigascience">
        <title>Genome assembly of the Pink Ipe (Handroanthus impetiginosus, Bignoniaceae), a highly valued, ecologically keystone Neotropical timber forest tree.</title>
        <authorList>
            <person name="Silva-Junior O.B."/>
            <person name="Grattapaglia D."/>
            <person name="Novaes E."/>
            <person name="Collevatti R.G."/>
        </authorList>
    </citation>
    <scope>NUCLEOTIDE SEQUENCE [LARGE SCALE GENOMIC DNA]</scope>
    <source>
        <strain evidence="18">cv. UFG-1</strain>
    </source>
</reference>
<dbReference type="Pfam" id="PF21404">
    <property type="entry name" value="AMG1_III"/>
    <property type="match status" value="1"/>
</dbReference>
<dbReference type="AlphaFoldDB" id="A0A2G9GGI2"/>
<dbReference type="InterPro" id="IPR005843">
    <property type="entry name" value="A-D-PHexomutase_C"/>
</dbReference>
<accession>A0A2G9GGI2</accession>
<dbReference type="GO" id="GO:0046872">
    <property type="term" value="F:metal ion binding"/>
    <property type="evidence" value="ECO:0007669"/>
    <property type="project" value="UniProtKB-KW"/>
</dbReference>
<keyword evidence="8" id="KW-0460">Magnesium</keyword>
<evidence type="ECO:0000256" key="5">
    <source>
        <dbReference type="ARBA" id="ARBA00012731"/>
    </source>
</evidence>
<comment type="catalytic activity">
    <reaction evidence="1">
        <text>N-acetyl-alpha-D-glucosamine 1-phosphate = N-acetyl-D-glucosamine 6-phosphate</text>
        <dbReference type="Rhea" id="RHEA:23804"/>
        <dbReference type="ChEBI" id="CHEBI:57513"/>
        <dbReference type="ChEBI" id="CHEBI:57776"/>
        <dbReference type="EC" id="5.4.2.3"/>
    </reaction>
</comment>
<feature type="domain" description="Alpha-D-phosphohexomutase alpha/beta/alpha" evidence="14">
    <location>
        <begin position="41"/>
        <end position="93"/>
    </location>
</feature>
<comment type="caution">
    <text evidence="17">The sequence shown here is derived from an EMBL/GenBank/DDBJ whole genome shotgun (WGS) entry which is preliminary data.</text>
</comment>
<evidence type="ECO:0000313" key="18">
    <source>
        <dbReference type="Proteomes" id="UP000231279"/>
    </source>
</evidence>
<dbReference type="Gene3D" id="3.30.310.50">
    <property type="entry name" value="Alpha-D-phosphohexomutase, C-terminal domain"/>
    <property type="match status" value="1"/>
</dbReference>
<keyword evidence="7" id="KW-0479">Metal-binding</keyword>
<evidence type="ECO:0000256" key="11">
    <source>
        <dbReference type="ARBA" id="ARBA00032065"/>
    </source>
</evidence>
<feature type="domain" description="Alpha-D-phosphohexomutase C-terminal" evidence="13">
    <location>
        <begin position="390"/>
        <end position="462"/>
    </location>
</feature>
<comment type="pathway">
    <text evidence="3">Nucleotide-sugar biosynthesis; UDP-N-acetyl-alpha-D-glucosamine biosynthesis; N-acetyl-alpha-D-glucosamine 1-phosphate from alpha-D-glucosamine 6-phosphate (route I): step 2/2.</text>
</comment>